<protein>
    <submittedName>
        <fullName evidence="1">Uncharacterized protein</fullName>
    </submittedName>
</protein>
<dbReference type="Proteomes" id="UP000030653">
    <property type="component" value="Unassembled WGS sequence"/>
</dbReference>
<proteinExistence type="predicted"/>
<dbReference type="RefSeq" id="XP_040627063.1">
    <property type="nucleotide sequence ID" value="XM_040775246.1"/>
</dbReference>
<reference evidence="1 2" key="1">
    <citation type="journal article" date="2012" name="Science">
        <title>The Paleozoic origin of enzymatic lignin decomposition reconstructed from 31 fungal genomes.</title>
        <authorList>
            <person name="Floudas D."/>
            <person name="Binder M."/>
            <person name="Riley R."/>
            <person name="Barry K."/>
            <person name="Blanchette R.A."/>
            <person name="Henrissat B."/>
            <person name="Martinez A.T."/>
            <person name="Otillar R."/>
            <person name="Spatafora J.W."/>
            <person name="Yadav J.S."/>
            <person name="Aerts A."/>
            <person name="Benoit I."/>
            <person name="Boyd A."/>
            <person name="Carlson A."/>
            <person name="Copeland A."/>
            <person name="Coutinho P.M."/>
            <person name="de Vries R.P."/>
            <person name="Ferreira P."/>
            <person name="Findley K."/>
            <person name="Foster B."/>
            <person name="Gaskell J."/>
            <person name="Glotzer D."/>
            <person name="Gorecki P."/>
            <person name="Heitman J."/>
            <person name="Hesse C."/>
            <person name="Hori C."/>
            <person name="Igarashi K."/>
            <person name="Jurgens J.A."/>
            <person name="Kallen N."/>
            <person name="Kersten P."/>
            <person name="Kohler A."/>
            <person name="Kuees U."/>
            <person name="Kumar T.K.A."/>
            <person name="Kuo A."/>
            <person name="LaButti K."/>
            <person name="Larrondo L.F."/>
            <person name="Lindquist E."/>
            <person name="Ling A."/>
            <person name="Lombard V."/>
            <person name="Lucas S."/>
            <person name="Lundell T."/>
            <person name="Martin R."/>
            <person name="McLaughlin D.J."/>
            <person name="Morgenstern I."/>
            <person name="Morin E."/>
            <person name="Murat C."/>
            <person name="Nagy L.G."/>
            <person name="Nolan M."/>
            <person name="Ohm R.A."/>
            <person name="Patyshakuliyeva A."/>
            <person name="Rokas A."/>
            <person name="Ruiz-Duenas F.J."/>
            <person name="Sabat G."/>
            <person name="Salamov A."/>
            <person name="Samejima M."/>
            <person name="Schmutz J."/>
            <person name="Slot J.C."/>
            <person name="St John F."/>
            <person name="Stenlid J."/>
            <person name="Sun H."/>
            <person name="Sun S."/>
            <person name="Syed K."/>
            <person name="Tsang A."/>
            <person name="Wiebenga A."/>
            <person name="Young D."/>
            <person name="Pisabarro A."/>
            <person name="Eastwood D.C."/>
            <person name="Martin F."/>
            <person name="Cullen D."/>
            <person name="Grigoriev I.V."/>
            <person name="Hibbett D.S."/>
        </authorList>
    </citation>
    <scope>NUCLEOTIDE SEQUENCE [LARGE SCALE GENOMIC DNA]</scope>
    <source>
        <strain evidence="1 2">DJM-731 SS1</strain>
    </source>
</reference>
<evidence type="ECO:0000313" key="1">
    <source>
        <dbReference type="EMBL" id="EJU00166.1"/>
    </source>
</evidence>
<dbReference type="OrthoDB" id="2418900at2759"/>
<gene>
    <name evidence="1" type="ORF">DACRYDRAFT_54359</name>
</gene>
<dbReference type="OMA" id="KISNCAM"/>
<dbReference type="GeneID" id="63690308"/>
<evidence type="ECO:0000313" key="2">
    <source>
        <dbReference type="Proteomes" id="UP000030653"/>
    </source>
</evidence>
<dbReference type="HOGENOM" id="CLU_006344_8_3_1"/>
<name>M5FS59_DACPD</name>
<dbReference type="EMBL" id="JH795867">
    <property type="protein sequence ID" value="EJU00166.1"/>
    <property type="molecule type" value="Genomic_DNA"/>
</dbReference>
<dbReference type="Pfam" id="PF18759">
    <property type="entry name" value="Plavaka"/>
    <property type="match status" value="1"/>
</dbReference>
<dbReference type="AlphaFoldDB" id="M5FS59"/>
<keyword evidence="2" id="KW-1185">Reference proteome</keyword>
<sequence length="142" mass="16359">ATVIGIILSSDKTQLVNFWSNSTTWPVYMSIANIHKDYWQKISNCAMVLLGYLPTAKLREIEHTTDCTIQLHDLFHHCMAQLLQELHTLGAEGIMMVCPNKQLCHLYPIMVSYVADHPEQCLVIGCRQNWCPQCLVNWKERD</sequence>
<organism evidence="1 2">
    <name type="scientific">Dacryopinax primogenitus (strain DJM 731)</name>
    <name type="common">Brown rot fungus</name>
    <dbReference type="NCBI Taxonomy" id="1858805"/>
    <lineage>
        <taxon>Eukaryota</taxon>
        <taxon>Fungi</taxon>
        <taxon>Dikarya</taxon>
        <taxon>Basidiomycota</taxon>
        <taxon>Agaricomycotina</taxon>
        <taxon>Dacrymycetes</taxon>
        <taxon>Dacrymycetales</taxon>
        <taxon>Dacrymycetaceae</taxon>
        <taxon>Dacryopinax</taxon>
    </lineage>
</organism>
<feature type="non-terminal residue" evidence="1">
    <location>
        <position position="1"/>
    </location>
</feature>
<dbReference type="STRING" id="1858805.M5FS59"/>
<dbReference type="InterPro" id="IPR041078">
    <property type="entry name" value="Plavaka"/>
</dbReference>
<accession>M5FS59</accession>